<keyword evidence="2" id="KW-0378">Hydrolase</keyword>
<evidence type="ECO:0000313" key="2">
    <source>
        <dbReference type="EMBL" id="NKF21442.1"/>
    </source>
</evidence>
<organism evidence="2 3">
    <name type="scientific">Solimonas marina</name>
    <dbReference type="NCBI Taxonomy" id="2714601"/>
    <lineage>
        <taxon>Bacteria</taxon>
        <taxon>Pseudomonadati</taxon>
        <taxon>Pseudomonadota</taxon>
        <taxon>Gammaproteobacteria</taxon>
        <taxon>Nevskiales</taxon>
        <taxon>Nevskiaceae</taxon>
        <taxon>Solimonas</taxon>
    </lineage>
</organism>
<dbReference type="PRINTS" id="PR00412">
    <property type="entry name" value="EPOXHYDRLASE"/>
</dbReference>
<evidence type="ECO:0000313" key="3">
    <source>
        <dbReference type="Proteomes" id="UP000653472"/>
    </source>
</evidence>
<dbReference type="EMBL" id="JAAVXB010000002">
    <property type="protein sequence ID" value="NKF21442.1"/>
    <property type="molecule type" value="Genomic_DNA"/>
</dbReference>
<name>A0A970B3N2_9GAMM</name>
<dbReference type="SUPFAM" id="SSF53474">
    <property type="entry name" value="alpha/beta-Hydrolases"/>
    <property type="match status" value="1"/>
</dbReference>
<dbReference type="Pfam" id="PF00561">
    <property type="entry name" value="Abhydrolase_1"/>
    <property type="match status" value="1"/>
</dbReference>
<dbReference type="PANTHER" id="PTHR43798:SF33">
    <property type="entry name" value="HYDROLASE, PUTATIVE (AFU_ORTHOLOGUE AFUA_2G14860)-RELATED"/>
    <property type="match status" value="1"/>
</dbReference>
<gene>
    <name evidence="2" type="ORF">G7Y82_03860</name>
</gene>
<feature type="domain" description="AB hydrolase-1" evidence="1">
    <location>
        <begin position="26"/>
        <end position="273"/>
    </location>
</feature>
<dbReference type="GO" id="GO:0016020">
    <property type="term" value="C:membrane"/>
    <property type="evidence" value="ECO:0007669"/>
    <property type="project" value="TreeGrafter"/>
</dbReference>
<proteinExistence type="predicted"/>
<dbReference type="Gene3D" id="3.40.50.1820">
    <property type="entry name" value="alpha/beta hydrolase"/>
    <property type="match status" value="1"/>
</dbReference>
<reference evidence="2" key="1">
    <citation type="submission" date="2020-03" db="EMBL/GenBank/DDBJ databases">
        <title>Solimonas marina sp. nov., isolated from deep seawater of the Pacific Ocean.</title>
        <authorList>
            <person name="Liu X."/>
            <person name="Lai Q."/>
            <person name="Sun F."/>
            <person name="Gai Y."/>
            <person name="Li G."/>
            <person name="Shao Z."/>
        </authorList>
    </citation>
    <scope>NUCLEOTIDE SEQUENCE</scope>
    <source>
        <strain evidence="2">C16B3</strain>
    </source>
</reference>
<dbReference type="InterPro" id="IPR050266">
    <property type="entry name" value="AB_hydrolase_sf"/>
</dbReference>
<dbReference type="AlphaFoldDB" id="A0A970B3N2"/>
<dbReference type="PANTHER" id="PTHR43798">
    <property type="entry name" value="MONOACYLGLYCEROL LIPASE"/>
    <property type="match status" value="1"/>
</dbReference>
<dbReference type="InterPro" id="IPR000073">
    <property type="entry name" value="AB_hydrolase_1"/>
</dbReference>
<dbReference type="GO" id="GO:0016787">
    <property type="term" value="F:hydrolase activity"/>
    <property type="evidence" value="ECO:0007669"/>
    <property type="project" value="UniProtKB-KW"/>
</dbReference>
<dbReference type="RefSeq" id="WP_168146707.1">
    <property type="nucleotide sequence ID" value="NZ_JAAVXB010000002.1"/>
</dbReference>
<evidence type="ECO:0000259" key="1">
    <source>
        <dbReference type="Pfam" id="PF00561"/>
    </source>
</evidence>
<accession>A0A970B3N2</accession>
<keyword evidence="3" id="KW-1185">Reference proteome</keyword>
<protein>
    <submittedName>
        <fullName evidence="2">Alpha/beta hydrolase</fullName>
    </submittedName>
</protein>
<comment type="caution">
    <text evidence="2">The sequence shown here is derived from an EMBL/GenBank/DDBJ whole genome shotgun (WGS) entry which is preliminary data.</text>
</comment>
<dbReference type="Proteomes" id="UP000653472">
    <property type="component" value="Unassembled WGS sequence"/>
</dbReference>
<dbReference type="InterPro" id="IPR029058">
    <property type="entry name" value="AB_hydrolase_fold"/>
</dbReference>
<dbReference type="InterPro" id="IPR000639">
    <property type="entry name" value="Epox_hydrolase-like"/>
</dbReference>
<sequence length="286" mass="32034">MPSRSEFVRIRGLRYHVRRWGDPSRPLLILGHGFLDASATFEDLATELLAHCQIAAPDWRGLGHTEWPADGYWFADYVADLDALVDHYAGASGTVMLAGHSMGAQVVSLYAGLRPERVTRLVVLDGLFVPNMSPQLAPDRYQRWLTQLRRPLRAKTYASYEALAERVRVQHPQLSEARALFVAQGWGADDGRGRVRLLADPRHQLNMPGLFRVDESMAIWRRVTAPTLIVDAAESLGLKTISHEEREARIACFAHREHITIADAGHMLHFDAPRETAAAIAAFLCR</sequence>